<evidence type="ECO:0000313" key="2">
    <source>
        <dbReference type="Proteomes" id="UP001595896"/>
    </source>
</evidence>
<dbReference type="RefSeq" id="WP_377909783.1">
    <property type="nucleotide sequence ID" value="NZ_JBHSGK010000013.1"/>
</dbReference>
<gene>
    <name evidence="1" type="ORF">ACFO4L_11315</name>
</gene>
<keyword evidence="2" id="KW-1185">Reference proteome</keyword>
<comment type="caution">
    <text evidence="1">The sequence shown here is derived from an EMBL/GenBank/DDBJ whole genome shotgun (WGS) entry which is preliminary data.</text>
</comment>
<accession>A0ABV9NV36</accession>
<dbReference type="Proteomes" id="UP001595896">
    <property type="component" value="Unassembled WGS sequence"/>
</dbReference>
<dbReference type="EMBL" id="JBHSGK010000013">
    <property type="protein sequence ID" value="MFC4737178.1"/>
    <property type="molecule type" value="Genomic_DNA"/>
</dbReference>
<sequence>MNATLKELLTSFPHFEQTAPEQLTDQEYPFYALYLFLKDPDTNGFDIRLLNSLTDREDALMILSFIERYIQTCRYSTSKATMPIKRPPVAYKTKKEPVYFNQTDVARYLQDQGHKSWNRHKVHVYYKRGKLPEPDKQLSNTPYWELETVQLFSRALFSRLD</sequence>
<proteinExistence type="predicted"/>
<name>A0ABV9NV36_9BACI</name>
<protein>
    <submittedName>
        <fullName evidence="1">Uncharacterized protein</fullName>
    </submittedName>
</protein>
<organism evidence="1 2">
    <name type="scientific">Bacillus daqingensis</name>
    <dbReference type="NCBI Taxonomy" id="872396"/>
    <lineage>
        <taxon>Bacteria</taxon>
        <taxon>Bacillati</taxon>
        <taxon>Bacillota</taxon>
        <taxon>Bacilli</taxon>
        <taxon>Bacillales</taxon>
        <taxon>Bacillaceae</taxon>
        <taxon>Bacillus</taxon>
    </lineage>
</organism>
<evidence type="ECO:0000313" key="1">
    <source>
        <dbReference type="EMBL" id="MFC4737178.1"/>
    </source>
</evidence>
<reference evidence="2" key="1">
    <citation type="journal article" date="2019" name="Int. J. Syst. Evol. Microbiol.">
        <title>The Global Catalogue of Microorganisms (GCM) 10K type strain sequencing project: providing services to taxonomists for standard genome sequencing and annotation.</title>
        <authorList>
            <consortium name="The Broad Institute Genomics Platform"/>
            <consortium name="The Broad Institute Genome Sequencing Center for Infectious Disease"/>
            <person name="Wu L."/>
            <person name="Ma J."/>
        </authorList>
    </citation>
    <scope>NUCLEOTIDE SEQUENCE [LARGE SCALE GENOMIC DNA]</scope>
    <source>
        <strain evidence="2">JCM 12165</strain>
    </source>
</reference>